<proteinExistence type="predicted"/>
<keyword evidence="2" id="KW-1185">Reference proteome</keyword>
<evidence type="ECO:0000313" key="1">
    <source>
        <dbReference type="EMBL" id="CUR52645.1"/>
    </source>
</evidence>
<dbReference type="AlphaFoldDB" id="A0A128A5K3"/>
<accession>A0A128A5K3</accession>
<organism evidence="1 2">
    <name type="scientific">Nitrosotalea devaniterrae</name>
    <dbReference type="NCBI Taxonomy" id="1078905"/>
    <lineage>
        <taxon>Archaea</taxon>
        <taxon>Nitrososphaerota</taxon>
        <taxon>Nitrososphaeria</taxon>
        <taxon>Nitrosotaleales</taxon>
        <taxon>Nitrosotaleaceae</taxon>
        <taxon>Nitrosotalea</taxon>
    </lineage>
</organism>
<evidence type="ECO:0000313" key="2">
    <source>
        <dbReference type="Proteomes" id="UP000196239"/>
    </source>
</evidence>
<gene>
    <name evidence="1" type="ORF">NDEV_1883</name>
</gene>
<protein>
    <submittedName>
        <fullName evidence="1">Uncharacterized protein</fullName>
    </submittedName>
</protein>
<name>A0A128A5K3_9ARCH</name>
<dbReference type="EMBL" id="LN890280">
    <property type="protein sequence ID" value="CUR52645.1"/>
    <property type="molecule type" value="Genomic_DNA"/>
</dbReference>
<dbReference type="Proteomes" id="UP000196239">
    <property type="component" value="Chromosome 1"/>
</dbReference>
<reference evidence="2" key="1">
    <citation type="submission" date="2015-10" db="EMBL/GenBank/DDBJ databases">
        <authorList>
            <person name="Lehtovirta-Morley L.E."/>
            <person name="Vieille C."/>
        </authorList>
    </citation>
    <scope>NUCLEOTIDE SEQUENCE [LARGE SCALE GENOMIC DNA]</scope>
</reference>
<sequence>MPRKGYGTITVKVETLQKFLKAKHNAKTANPRMQNSKFLDLLLEMYKQSKT</sequence>
<dbReference type="KEGG" id="ndv:NDEV_1883"/>